<dbReference type="InterPro" id="IPR011989">
    <property type="entry name" value="ARM-like"/>
</dbReference>
<dbReference type="InterPro" id="IPR016024">
    <property type="entry name" value="ARM-type_fold"/>
</dbReference>
<evidence type="ECO:0000313" key="1">
    <source>
        <dbReference type="EMBL" id="MDQ0644920.1"/>
    </source>
</evidence>
<protein>
    <recommendedName>
        <fullName evidence="3">HEAT repeat domain-containing protein</fullName>
    </recommendedName>
</protein>
<accession>A0ABU0PC67</accession>
<sequence length="188" mass="20494">MPRNSPASPAPVPVELPLERRLAVAVERYGEQAVVSRSLSLLAGNNEGADFLLFVGGEHARGIIDGAPVLYWPELWGTRALLHVWDESVVDASALSLLISTLSNPAWRVREMGARLAAAREFDAASELADLLGDDVPRVRTAAVRALGEIGSAEDMDRIRDLLKDPEVEVRRGAQQSLDKLRSRLPKN</sequence>
<name>A0ABU0PC67_9MICO</name>
<gene>
    <name evidence="1" type="ORF">QFZ46_003080</name>
</gene>
<keyword evidence="2" id="KW-1185">Reference proteome</keyword>
<organism evidence="1 2">
    <name type="scientific">Microbacterium murale</name>
    <dbReference type="NCBI Taxonomy" id="1081040"/>
    <lineage>
        <taxon>Bacteria</taxon>
        <taxon>Bacillati</taxon>
        <taxon>Actinomycetota</taxon>
        <taxon>Actinomycetes</taxon>
        <taxon>Micrococcales</taxon>
        <taxon>Microbacteriaceae</taxon>
        <taxon>Microbacterium</taxon>
    </lineage>
</organism>
<comment type="caution">
    <text evidence="1">The sequence shown here is derived from an EMBL/GenBank/DDBJ whole genome shotgun (WGS) entry which is preliminary data.</text>
</comment>
<proteinExistence type="predicted"/>
<dbReference type="EMBL" id="JAUSXK010000001">
    <property type="protein sequence ID" value="MDQ0644920.1"/>
    <property type="molecule type" value="Genomic_DNA"/>
</dbReference>
<dbReference type="Pfam" id="PF13646">
    <property type="entry name" value="HEAT_2"/>
    <property type="match status" value="1"/>
</dbReference>
<evidence type="ECO:0008006" key="3">
    <source>
        <dbReference type="Google" id="ProtNLM"/>
    </source>
</evidence>
<evidence type="ECO:0000313" key="2">
    <source>
        <dbReference type="Proteomes" id="UP001239085"/>
    </source>
</evidence>
<dbReference type="Proteomes" id="UP001239085">
    <property type="component" value="Unassembled WGS sequence"/>
</dbReference>
<dbReference type="Gene3D" id="1.25.10.10">
    <property type="entry name" value="Leucine-rich Repeat Variant"/>
    <property type="match status" value="1"/>
</dbReference>
<dbReference type="InterPro" id="IPR021133">
    <property type="entry name" value="HEAT_type_2"/>
</dbReference>
<dbReference type="SUPFAM" id="SSF48371">
    <property type="entry name" value="ARM repeat"/>
    <property type="match status" value="1"/>
</dbReference>
<dbReference type="PROSITE" id="PS50077">
    <property type="entry name" value="HEAT_REPEAT"/>
    <property type="match status" value="1"/>
</dbReference>
<reference evidence="1 2" key="1">
    <citation type="submission" date="2023-07" db="EMBL/GenBank/DDBJ databases">
        <title>Comparative genomics of wheat-associated soil bacteria to identify genetic determinants of phenazine resistance.</title>
        <authorList>
            <person name="Mouncey N."/>
        </authorList>
    </citation>
    <scope>NUCLEOTIDE SEQUENCE [LARGE SCALE GENOMIC DNA]</scope>
    <source>
        <strain evidence="1 2">W2I7</strain>
    </source>
</reference>
<dbReference type="RefSeq" id="WP_307363103.1">
    <property type="nucleotide sequence ID" value="NZ_JAUSXK010000001.1"/>
</dbReference>